<proteinExistence type="predicted"/>
<name>A0A5C3NAY3_9AGAM</name>
<dbReference type="EMBL" id="ML213508">
    <property type="protein sequence ID" value="TFK53138.1"/>
    <property type="molecule type" value="Genomic_DNA"/>
</dbReference>
<dbReference type="Proteomes" id="UP000305948">
    <property type="component" value="Unassembled WGS sequence"/>
</dbReference>
<sequence>MTDAYLGEGCMTALLGACCTLVLYLNAMASPADNCVPNLRSRIHWLLPSMV</sequence>
<evidence type="ECO:0000313" key="2">
    <source>
        <dbReference type="Proteomes" id="UP000305948"/>
    </source>
</evidence>
<dbReference type="AlphaFoldDB" id="A0A5C3NAY3"/>
<organism evidence="1 2">
    <name type="scientific">Heliocybe sulcata</name>
    <dbReference type="NCBI Taxonomy" id="5364"/>
    <lineage>
        <taxon>Eukaryota</taxon>
        <taxon>Fungi</taxon>
        <taxon>Dikarya</taxon>
        <taxon>Basidiomycota</taxon>
        <taxon>Agaricomycotina</taxon>
        <taxon>Agaricomycetes</taxon>
        <taxon>Gloeophyllales</taxon>
        <taxon>Gloeophyllaceae</taxon>
        <taxon>Heliocybe</taxon>
    </lineage>
</organism>
<gene>
    <name evidence="1" type="ORF">OE88DRAFT_1657015</name>
</gene>
<evidence type="ECO:0000313" key="1">
    <source>
        <dbReference type="EMBL" id="TFK53138.1"/>
    </source>
</evidence>
<reference evidence="1 2" key="1">
    <citation type="journal article" date="2019" name="Nat. Ecol. Evol.">
        <title>Megaphylogeny resolves global patterns of mushroom evolution.</title>
        <authorList>
            <person name="Varga T."/>
            <person name="Krizsan K."/>
            <person name="Foldi C."/>
            <person name="Dima B."/>
            <person name="Sanchez-Garcia M."/>
            <person name="Sanchez-Ramirez S."/>
            <person name="Szollosi G.J."/>
            <person name="Szarkandi J.G."/>
            <person name="Papp V."/>
            <person name="Albert L."/>
            <person name="Andreopoulos W."/>
            <person name="Angelini C."/>
            <person name="Antonin V."/>
            <person name="Barry K.W."/>
            <person name="Bougher N.L."/>
            <person name="Buchanan P."/>
            <person name="Buyck B."/>
            <person name="Bense V."/>
            <person name="Catcheside P."/>
            <person name="Chovatia M."/>
            <person name="Cooper J."/>
            <person name="Damon W."/>
            <person name="Desjardin D."/>
            <person name="Finy P."/>
            <person name="Geml J."/>
            <person name="Haridas S."/>
            <person name="Hughes K."/>
            <person name="Justo A."/>
            <person name="Karasinski D."/>
            <person name="Kautmanova I."/>
            <person name="Kiss B."/>
            <person name="Kocsube S."/>
            <person name="Kotiranta H."/>
            <person name="LaButti K.M."/>
            <person name="Lechner B.E."/>
            <person name="Liimatainen K."/>
            <person name="Lipzen A."/>
            <person name="Lukacs Z."/>
            <person name="Mihaltcheva S."/>
            <person name="Morgado L.N."/>
            <person name="Niskanen T."/>
            <person name="Noordeloos M.E."/>
            <person name="Ohm R.A."/>
            <person name="Ortiz-Santana B."/>
            <person name="Ovrebo C."/>
            <person name="Racz N."/>
            <person name="Riley R."/>
            <person name="Savchenko A."/>
            <person name="Shiryaev A."/>
            <person name="Soop K."/>
            <person name="Spirin V."/>
            <person name="Szebenyi C."/>
            <person name="Tomsovsky M."/>
            <person name="Tulloss R.E."/>
            <person name="Uehling J."/>
            <person name="Grigoriev I.V."/>
            <person name="Vagvolgyi C."/>
            <person name="Papp T."/>
            <person name="Martin F.M."/>
            <person name="Miettinen O."/>
            <person name="Hibbett D.S."/>
            <person name="Nagy L.G."/>
        </authorList>
    </citation>
    <scope>NUCLEOTIDE SEQUENCE [LARGE SCALE GENOMIC DNA]</scope>
    <source>
        <strain evidence="1 2">OMC1185</strain>
    </source>
</reference>
<protein>
    <submittedName>
        <fullName evidence="1">Uncharacterized protein</fullName>
    </submittedName>
</protein>
<accession>A0A5C3NAY3</accession>
<keyword evidence="2" id="KW-1185">Reference proteome</keyword>